<evidence type="ECO:0000313" key="3">
    <source>
        <dbReference type="EMBL" id="KAL3230162.1"/>
    </source>
</evidence>
<organism evidence="3 4">
    <name type="scientific">Nakaseomyces bracarensis</name>
    <dbReference type="NCBI Taxonomy" id="273131"/>
    <lineage>
        <taxon>Eukaryota</taxon>
        <taxon>Fungi</taxon>
        <taxon>Dikarya</taxon>
        <taxon>Ascomycota</taxon>
        <taxon>Saccharomycotina</taxon>
        <taxon>Saccharomycetes</taxon>
        <taxon>Saccharomycetales</taxon>
        <taxon>Saccharomycetaceae</taxon>
        <taxon>Nakaseomyces</taxon>
    </lineage>
</organism>
<dbReference type="Gene3D" id="2.60.120.200">
    <property type="match status" value="1"/>
</dbReference>
<dbReference type="SUPFAM" id="SSF49899">
    <property type="entry name" value="Concanavalin A-like lectins/glucanases"/>
    <property type="match status" value="1"/>
</dbReference>
<keyword evidence="3" id="KW-0326">Glycosidase</keyword>
<name>A0ABR4NPW8_9SACH</name>
<proteinExistence type="predicted"/>
<sequence>MRADVMCETMKQKSYIAIFAAAFSFLSRLVISEPFLSEGSINCSLNDGKCPEEWPCCSPYGVCGSGPTCVGGCNPQFSFNDMSCLPSPILIPYDMLSFKSEDSAVERLTAGNLHKSKYILRAESRLKEKELELQKNKIIHYTNYLITNSSDQAREMLIDYKFVHSGLTQIDRDTGNIQLTMPKRSTGSLIATTKSFLYGKISVNMTTARSGGVITALVLMSAVGDELDFEFVGSELNSVQTNHYFQGELDYTKMKKHSIEQDTWRNYHTYELSWSEQQVDWMIDGQIIRTLYKNNTWDNELNVYKYPESPMRLEVAIWPGGSEKNEIGTIMWAGGLVDWDNAPDMLEKGYFAVNIQSISIETSANRHMPRIYHCLTTKSGKDINELLSEDLKKVYFTYNSTKNPNYNEDSLEWDCVDDIYLPSMRSSGLHSNRSKGKLLDDSQSWNKEDDREQLNSDDEIDIEEWYRSCSTQSKPKRESSQGYSRLNYSRTFVITLIILIAIII</sequence>
<evidence type="ECO:0000259" key="2">
    <source>
        <dbReference type="PROSITE" id="PS51762"/>
    </source>
</evidence>
<dbReference type="PANTHER" id="PTHR10963:SF69">
    <property type="entry name" value="GLYCOSIDASE CRR1-RELATED"/>
    <property type="match status" value="1"/>
</dbReference>
<reference evidence="3 4" key="1">
    <citation type="submission" date="2024-05" db="EMBL/GenBank/DDBJ databases">
        <title>Long read based assembly of the Candida bracarensis genome reveals expanded adhesin content.</title>
        <authorList>
            <person name="Marcet-Houben M."/>
            <person name="Ksiezopolska E."/>
            <person name="Gabaldon T."/>
        </authorList>
    </citation>
    <scope>NUCLEOTIDE SEQUENCE [LARGE SCALE GENOMIC DNA]</scope>
    <source>
        <strain evidence="3 4">CBM6</strain>
    </source>
</reference>
<dbReference type="Pfam" id="PF00722">
    <property type="entry name" value="Glyco_hydro_16"/>
    <property type="match status" value="1"/>
</dbReference>
<evidence type="ECO:0000313" key="4">
    <source>
        <dbReference type="Proteomes" id="UP001623330"/>
    </source>
</evidence>
<dbReference type="PROSITE" id="PS51762">
    <property type="entry name" value="GH16_2"/>
    <property type="match status" value="1"/>
</dbReference>
<keyword evidence="4" id="KW-1185">Reference proteome</keyword>
<comment type="caution">
    <text evidence="3">The sequence shown here is derived from an EMBL/GenBank/DDBJ whole genome shotgun (WGS) entry which is preliminary data.</text>
</comment>
<feature type="domain" description="GH16" evidence="2">
    <location>
        <begin position="139"/>
        <end position="348"/>
    </location>
</feature>
<gene>
    <name evidence="3" type="ORF">RNJ44_01525</name>
</gene>
<accession>A0ABR4NPW8</accession>
<dbReference type="GO" id="GO:0016798">
    <property type="term" value="F:hydrolase activity, acting on glycosyl bonds"/>
    <property type="evidence" value="ECO:0007669"/>
    <property type="project" value="UniProtKB-KW"/>
</dbReference>
<dbReference type="PANTHER" id="PTHR10963">
    <property type="entry name" value="GLYCOSYL HYDROLASE-RELATED"/>
    <property type="match status" value="1"/>
</dbReference>
<evidence type="ECO:0000256" key="1">
    <source>
        <dbReference type="SAM" id="MobiDB-lite"/>
    </source>
</evidence>
<feature type="region of interest" description="Disordered" evidence="1">
    <location>
        <begin position="427"/>
        <end position="454"/>
    </location>
</feature>
<dbReference type="InterPro" id="IPR050546">
    <property type="entry name" value="Glycosyl_Hydrlase_16"/>
</dbReference>
<keyword evidence="3" id="KW-0378">Hydrolase</keyword>
<dbReference type="InterPro" id="IPR013320">
    <property type="entry name" value="ConA-like_dom_sf"/>
</dbReference>
<dbReference type="InterPro" id="IPR000757">
    <property type="entry name" value="Beta-glucanase-like"/>
</dbReference>
<dbReference type="EMBL" id="JBEVYD010000010">
    <property type="protein sequence ID" value="KAL3230162.1"/>
    <property type="molecule type" value="Genomic_DNA"/>
</dbReference>
<protein>
    <submittedName>
        <fullName evidence="3">Glycosidase CRR1</fullName>
    </submittedName>
</protein>
<dbReference type="Proteomes" id="UP001623330">
    <property type="component" value="Unassembled WGS sequence"/>
</dbReference>